<evidence type="ECO:0000313" key="2">
    <source>
        <dbReference type="Proteomes" id="UP001177023"/>
    </source>
</evidence>
<dbReference type="EMBL" id="CATQJA010000898">
    <property type="protein sequence ID" value="CAJ0564643.1"/>
    <property type="molecule type" value="Genomic_DNA"/>
</dbReference>
<name>A0AA36CA62_9BILA</name>
<gene>
    <name evidence="1" type="ORF">MSPICULIGERA_LOCUS3316</name>
</gene>
<dbReference type="AlphaFoldDB" id="A0AA36CA62"/>
<protein>
    <submittedName>
        <fullName evidence="1">Uncharacterized protein</fullName>
    </submittedName>
</protein>
<proteinExistence type="predicted"/>
<accession>A0AA36CA62</accession>
<comment type="caution">
    <text evidence="1">The sequence shown here is derived from an EMBL/GenBank/DDBJ whole genome shotgun (WGS) entry which is preliminary data.</text>
</comment>
<organism evidence="1 2">
    <name type="scientific">Mesorhabditis spiculigera</name>
    <dbReference type="NCBI Taxonomy" id="96644"/>
    <lineage>
        <taxon>Eukaryota</taxon>
        <taxon>Metazoa</taxon>
        <taxon>Ecdysozoa</taxon>
        <taxon>Nematoda</taxon>
        <taxon>Chromadorea</taxon>
        <taxon>Rhabditida</taxon>
        <taxon>Rhabditina</taxon>
        <taxon>Rhabditomorpha</taxon>
        <taxon>Rhabditoidea</taxon>
        <taxon>Rhabditidae</taxon>
        <taxon>Mesorhabditinae</taxon>
        <taxon>Mesorhabditis</taxon>
    </lineage>
</organism>
<evidence type="ECO:0000313" key="1">
    <source>
        <dbReference type="EMBL" id="CAJ0564643.1"/>
    </source>
</evidence>
<reference evidence="1" key="1">
    <citation type="submission" date="2023-06" db="EMBL/GenBank/DDBJ databases">
        <authorList>
            <person name="Delattre M."/>
        </authorList>
    </citation>
    <scope>NUCLEOTIDE SEQUENCE</scope>
    <source>
        <strain evidence="1">AF72</strain>
    </source>
</reference>
<feature type="non-terminal residue" evidence="1">
    <location>
        <position position="79"/>
    </location>
</feature>
<keyword evidence="2" id="KW-1185">Reference proteome</keyword>
<dbReference type="Proteomes" id="UP001177023">
    <property type="component" value="Unassembled WGS sequence"/>
</dbReference>
<sequence length="79" mass="8833">MSKHALYRAETWENEDTMGGTLPDKPTLHQTLYVGESPFGLYAMNAFVDEDSFTFAPKYLGPPLLEGRSRDSTIGEEFG</sequence>